<evidence type="ECO:0000256" key="6">
    <source>
        <dbReference type="SAM" id="Phobius"/>
    </source>
</evidence>
<comment type="caution">
    <text evidence="8">The sequence shown here is derived from an EMBL/GenBank/DDBJ whole genome shotgun (WGS) entry which is preliminary data.</text>
</comment>
<evidence type="ECO:0000256" key="1">
    <source>
        <dbReference type="ARBA" id="ARBA00004651"/>
    </source>
</evidence>
<feature type="transmembrane region" description="Helical" evidence="6">
    <location>
        <begin position="104"/>
        <end position="126"/>
    </location>
</feature>
<dbReference type="PANTHER" id="PTHR42718">
    <property type="entry name" value="MAJOR FACILITATOR SUPERFAMILY MULTIDRUG TRANSPORTER MFSC"/>
    <property type="match status" value="1"/>
</dbReference>
<protein>
    <submittedName>
        <fullName evidence="8">MFS transporter</fullName>
    </submittedName>
</protein>
<dbReference type="Proteomes" id="UP001597249">
    <property type="component" value="Unassembled WGS sequence"/>
</dbReference>
<dbReference type="EMBL" id="JBHTMO010000030">
    <property type="protein sequence ID" value="MFD1393804.1"/>
    <property type="molecule type" value="Genomic_DNA"/>
</dbReference>
<dbReference type="InterPro" id="IPR020846">
    <property type="entry name" value="MFS_dom"/>
</dbReference>
<feature type="transmembrane region" description="Helical" evidence="6">
    <location>
        <begin position="75"/>
        <end position="98"/>
    </location>
</feature>
<keyword evidence="2" id="KW-0813">Transport</keyword>
<keyword evidence="9" id="KW-1185">Reference proteome</keyword>
<dbReference type="InterPro" id="IPR011701">
    <property type="entry name" value="MFS"/>
</dbReference>
<keyword evidence="5 6" id="KW-0472">Membrane</keyword>
<reference evidence="9" key="1">
    <citation type="journal article" date="2019" name="Int. J. Syst. Evol. Microbiol.">
        <title>The Global Catalogue of Microorganisms (GCM) 10K type strain sequencing project: providing services to taxonomists for standard genome sequencing and annotation.</title>
        <authorList>
            <consortium name="The Broad Institute Genomics Platform"/>
            <consortium name="The Broad Institute Genome Sequencing Center for Infectious Disease"/>
            <person name="Wu L."/>
            <person name="Ma J."/>
        </authorList>
    </citation>
    <scope>NUCLEOTIDE SEQUENCE [LARGE SCALE GENOMIC DNA]</scope>
    <source>
        <strain evidence="9">CCM 8911</strain>
    </source>
</reference>
<dbReference type="Pfam" id="PF07690">
    <property type="entry name" value="MFS_1"/>
    <property type="match status" value="1"/>
</dbReference>
<feature type="transmembrane region" description="Helical" evidence="6">
    <location>
        <begin position="133"/>
        <end position="156"/>
    </location>
</feature>
<evidence type="ECO:0000313" key="9">
    <source>
        <dbReference type="Proteomes" id="UP001597249"/>
    </source>
</evidence>
<dbReference type="InterPro" id="IPR036259">
    <property type="entry name" value="MFS_trans_sf"/>
</dbReference>
<evidence type="ECO:0000313" key="8">
    <source>
        <dbReference type="EMBL" id="MFD1393804.1"/>
    </source>
</evidence>
<evidence type="ECO:0000256" key="5">
    <source>
        <dbReference type="ARBA" id="ARBA00023136"/>
    </source>
</evidence>
<feature type="transmembrane region" description="Helical" evidence="6">
    <location>
        <begin position="201"/>
        <end position="220"/>
    </location>
</feature>
<name>A0ABW4BAI3_9LACO</name>
<feature type="transmembrane region" description="Helical" evidence="6">
    <location>
        <begin position="327"/>
        <end position="347"/>
    </location>
</feature>
<dbReference type="RefSeq" id="WP_125585878.1">
    <property type="nucleotide sequence ID" value="NZ_JBHTMO010000030.1"/>
</dbReference>
<evidence type="ECO:0000256" key="4">
    <source>
        <dbReference type="ARBA" id="ARBA00022989"/>
    </source>
</evidence>
<feature type="transmembrane region" description="Helical" evidence="6">
    <location>
        <begin position="232"/>
        <end position="256"/>
    </location>
</feature>
<evidence type="ECO:0000259" key="7">
    <source>
        <dbReference type="PROSITE" id="PS50850"/>
    </source>
</evidence>
<feature type="transmembrane region" description="Helical" evidence="6">
    <location>
        <begin position="290"/>
        <end position="311"/>
    </location>
</feature>
<dbReference type="SUPFAM" id="SSF103473">
    <property type="entry name" value="MFS general substrate transporter"/>
    <property type="match status" value="1"/>
</dbReference>
<gene>
    <name evidence="8" type="ORF">ACFQ3L_09520</name>
</gene>
<dbReference type="Gene3D" id="1.20.1250.20">
    <property type="entry name" value="MFS general substrate transporter like domains"/>
    <property type="match status" value="1"/>
</dbReference>
<feature type="transmembrane region" description="Helical" evidence="6">
    <location>
        <begin position="162"/>
        <end position="181"/>
    </location>
</feature>
<feature type="domain" description="Major facilitator superfamily (MFS) profile" evidence="7">
    <location>
        <begin position="7"/>
        <end position="382"/>
    </location>
</feature>
<evidence type="ECO:0000256" key="3">
    <source>
        <dbReference type="ARBA" id="ARBA00022692"/>
    </source>
</evidence>
<organism evidence="8 9">
    <name type="scientific">Lacticaseibacillus jixianensis</name>
    <dbReference type="NCBI Taxonomy" id="2486012"/>
    <lineage>
        <taxon>Bacteria</taxon>
        <taxon>Bacillati</taxon>
        <taxon>Bacillota</taxon>
        <taxon>Bacilli</taxon>
        <taxon>Lactobacillales</taxon>
        <taxon>Lactobacillaceae</taxon>
        <taxon>Lacticaseibacillus</taxon>
    </lineage>
</organism>
<evidence type="ECO:0000256" key="2">
    <source>
        <dbReference type="ARBA" id="ARBA00022448"/>
    </source>
</evidence>
<dbReference type="PANTHER" id="PTHR42718:SF35">
    <property type="entry name" value="BLL0718 PROTEIN"/>
    <property type="match status" value="1"/>
</dbReference>
<feature type="transmembrane region" description="Helical" evidence="6">
    <location>
        <begin position="44"/>
        <end position="63"/>
    </location>
</feature>
<dbReference type="PROSITE" id="PS50850">
    <property type="entry name" value="MFS"/>
    <property type="match status" value="1"/>
</dbReference>
<feature type="transmembrane region" description="Helical" evidence="6">
    <location>
        <begin position="359"/>
        <end position="378"/>
    </location>
</feature>
<proteinExistence type="predicted"/>
<feature type="transmembrane region" description="Helical" evidence="6">
    <location>
        <begin position="263"/>
        <end position="284"/>
    </location>
</feature>
<keyword evidence="3 6" id="KW-0812">Transmembrane</keyword>
<accession>A0ABW4BAI3</accession>
<sequence>MSNHHNASSLASILSLSAVSGVSTIVTGITPQLHQQFSSVPTTVIEWTVTVANLSALLTLMVNPFLTTKFGVRRVVISGLLVSGIFGAMPAFITNFYFLFICRVLLGLGIGLFSPHAISMIAHVYNGDFRARLLGYQTGISALGNAVLLAIAGLVITISWHAVFAIYMLLVPIALLAFRYLPNVASGERQKNQPKDKLPRLQLGLCILAFFTYLIIWGVQLKIPVLFSAQHIGTAAVANWTLSAMNIGGLVAGLTFGRLHKRFAGFTLSIGYFGAGLSVLAMVLFQSPVIVIMAAVFFNFIYSYTGPYIVYRSNLGLSDQLINQVSSYLTIATIISAFFAPVVWNWIGRFGPGDLADNVLVWIALLLVLIAIGSTVFARRERGVKN</sequence>
<keyword evidence="4 6" id="KW-1133">Transmembrane helix</keyword>
<comment type="subcellular location">
    <subcellularLocation>
        <location evidence="1">Cell membrane</location>
        <topology evidence="1">Multi-pass membrane protein</topology>
    </subcellularLocation>
</comment>